<evidence type="ECO:0000313" key="1">
    <source>
        <dbReference type="EMBL" id="SDD46464.1"/>
    </source>
</evidence>
<gene>
    <name evidence="1" type="ORF">SAMN05216410_3362</name>
</gene>
<protein>
    <recommendedName>
        <fullName evidence="3">STAS domain-containing protein</fullName>
    </recommendedName>
</protein>
<keyword evidence="2" id="KW-1185">Reference proteome</keyword>
<dbReference type="AlphaFoldDB" id="A0A1G6UYX0"/>
<evidence type="ECO:0008006" key="3">
    <source>
        <dbReference type="Google" id="ProtNLM"/>
    </source>
</evidence>
<organism evidence="1 2">
    <name type="scientific">Sanguibacter gelidistatuariae</name>
    <dbReference type="NCBI Taxonomy" id="1814289"/>
    <lineage>
        <taxon>Bacteria</taxon>
        <taxon>Bacillati</taxon>
        <taxon>Actinomycetota</taxon>
        <taxon>Actinomycetes</taxon>
        <taxon>Micrococcales</taxon>
        <taxon>Sanguibacteraceae</taxon>
        <taxon>Sanguibacter</taxon>
    </lineage>
</organism>
<dbReference type="Proteomes" id="UP000199039">
    <property type="component" value="Unassembled WGS sequence"/>
</dbReference>
<accession>A0A1G6UYX0</accession>
<proteinExistence type="predicted"/>
<evidence type="ECO:0000313" key="2">
    <source>
        <dbReference type="Proteomes" id="UP000199039"/>
    </source>
</evidence>
<sequence length="128" mass="12800">MSSLIAERTGPLAATGCTPGGAQAEGAWLTATIRPVGMICRCDADRLAVMLDALAGASSVVVLDLQAARIESARVADVIGRAAALLDARDGCLLCVGADGPTRACLERAGAPVAFVDPPQVGLLSAGQ</sequence>
<dbReference type="EMBL" id="FMYH01000007">
    <property type="protein sequence ID" value="SDD46464.1"/>
    <property type="molecule type" value="Genomic_DNA"/>
</dbReference>
<dbReference type="OrthoDB" id="4828387at2"/>
<dbReference type="RefSeq" id="WP_093185430.1">
    <property type="nucleotide sequence ID" value="NZ_FMYH01000007.1"/>
</dbReference>
<name>A0A1G6UYX0_9MICO</name>
<reference evidence="1 2" key="1">
    <citation type="submission" date="2016-09" db="EMBL/GenBank/DDBJ databases">
        <authorList>
            <person name="Capua I."/>
            <person name="De Benedictis P."/>
            <person name="Joannis T."/>
            <person name="Lombin L.H."/>
            <person name="Cattoli G."/>
        </authorList>
    </citation>
    <scope>NUCLEOTIDE SEQUENCE [LARGE SCALE GENOMIC DNA]</scope>
    <source>
        <strain evidence="1 2">ISLP-3</strain>
    </source>
</reference>